<feature type="compositionally biased region" description="Gly residues" evidence="6">
    <location>
        <begin position="422"/>
        <end position="433"/>
    </location>
</feature>
<keyword evidence="7" id="KW-0812">Transmembrane</keyword>
<dbReference type="Proteomes" id="UP000654345">
    <property type="component" value="Unassembled WGS sequence"/>
</dbReference>
<evidence type="ECO:0000256" key="3">
    <source>
        <dbReference type="ARBA" id="ARBA00022741"/>
    </source>
</evidence>
<dbReference type="SMART" id="SM00220">
    <property type="entry name" value="S_TKc"/>
    <property type="match status" value="1"/>
</dbReference>
<feature type="compositionally biased region" description="Low complexity" evidence="6">
    <location>
        <begin position="354"/>
        <end position="370"/>
    </location>
</feature>
<dbReference type="Pfam" id="PF00069">
    <property type="entry name" value="Pkinase"/>
    <property type="match status" value="1"/>
</dbReference>
<reference evidence="9 10" key="1">
    <citation type="journal article" date="2021" name="Int. J. Syst. Evol. Microbiol.">
        <title>Reticulibacter mediterranei gen. nov., sp. nov., within the new family Reticulibacteraceae fam. nov., and Ktedonospora formicarum gen. nov., sp. nov., Ktedonobacter robiniae sp. nov., Dictyobacter formicarum sp. nov. and Dictyobacter arantiisoli sp. nov., belonging to the class Ktedonobacteria.</title>
        <authorList>
            <person name="Yabe S."/>
            <person name="Zheng Y."/>
            <person name="Wang C.M."/>
            <person name="Sakai Y."/>
            <person name="Abe K."/>
            <person name="Yokota A."/>
            <person name="Donadio S."/>
            <person name="Cavaletti L."/>
            <person name="Monciardini P."/>
        </authorList>
    </citation>
    <scope>NUCLEOTIDE SEQUENCE [LARGE SCALE GENOMIC DNA]</scope>
    <source>
        <strain evidence="9 10">SOSP1-30</strain>
    </source>
</reference>
<dbReference type="EMBL" id="BNJG01000001">
    <property type="protein sequence ID" value="GHO53715.1"/>
    <property type="molecule type" value="Genomic_DNA"/>
</dbReference>
<feature type="domain" description="Protein kinase" evidence="8">
    <location>
        <begin position="12"/>
        <end position="269"/>
    </location>
</feature>
<dbReference type="InterPro" id="IPR008271">
    <property type="entry name" value="Ser/Thr_kinase_AS"/>
</dbReference>
<sequence>MRDIENTIIAHYAIQHYLAKGGMSEIYLARDLQTQQDVAIKMVHSSNEEYCRRFQREARAIASLQHEHILPALDYGEYGPWCYLVTPYIANGTLRDYMQQEPFSLDEAGDYLAQIASALQHAHEHGIIHRDIKASNILMRDKNFAYLADFGLVKSLNDTAESLTESGYLIGTAEYMAPELAEEDASPASDIYSLGILLYQMLTGDVPFKGATPVGTFMKHLSERPPLPSRRNRNVPKEIEKIMLRALAKEPGLRYPSARAFAEAYQQALAAYKERIANDEKTTVHVVTLKAEATEPGLIPGQTRRPIPALPALALALLVPFLFGFSIYMLKTTDAKSTHPIINGTISSTPKARAASSTPTAGTSPSPTAGHNKGGNPQNVAPVAPARTNHGNPAPASNSSGGSGKSGQKDGKNGKNGNNSNGNGGSHRGGSSSGKGHNK</sequence>
<dbReference type="EC" id="2.7.11.1" evidence="1"/>
<evidence type="ECO:0000256" key="5">
    <source>
        <dbReference type="ARBA" id="ARBA00022840"/>
    </source>
</evidence>
<evidence type="ECO:0000259" key="8">
    <source>
        <dbReference type="PROSITE" id="PS50011"/>
    </source>
</evidence>
<dbReference type="PROSITE" id="PS00108">
    <property type="entry name" value="PROTEIN_KINASE_ST"/>
    <property type="match status" value="1"/>
</dbReference>
<keyword evidence="4" id="KW-0418">Kinase</keyword>
<accession>A0ABQ3ULZ2</accession>
<comment type="caution">
    <text evidence="9">The sequence shown here is derived from an EMBL/GenBank/DDBJ whole genome shotgun (WGS) entry which is preliminary data.</text>
</comment>
<feature type="region of interest" description="Disordered" evidence="6">
    <location>
        <begin position="339"/>
        <end position="439"/>
    </location>
</feature>
<dbReference type="PROSITE" id="PS50011">
    <property type="entry name" value="PROTEIN_KINASE_DOM"/>
    <property type="match status" value="1"/>
</dbReference>
<gene>
    <name evidence="9" type="ORF">KSB_21900</name>
</gene>
<evidence type="ECO:0000256" key="6">
    <source>
        <dbReference type="SAM" id="MobiDB-lite"/>
    </source>
</evidence>
<evidence type="ECO:0000313" key="9">
    <source>
        <dbReference type="EMBL" id="GHO53715.1"/>
    </source>
</evidence>
<keyword evidence="10" id="KW-1185">Reference proteome</keyword>
<dbReference type="PANTHER" id="PTHR43289:SF6">
    <property type="entry name" value="SERINE_THREONINE-PROTEIN KINASE NEKL-3"/>
    <property type="match status" value="1"/>
</dbReference>
<keyword evidence="3" id="KW-0547">Nucleotide-binding</keyword>
<evidence type="ECO:0000256" key="2">
    <source>
        <dbReference type="ARBA" id="ARBA00022679"/>
    </source>
</evidence>
<evidence type="ECO:0000256" key="1">
    <source>
        <dbReference type="ARBA" id="ARBA00012513"/>
    </source>
</evidence>
<evidence type="ECO:0000256" key="7">
    <source>
        <dbReference type="SAM" id="Phobius"/>
    </source>
</evidence>
<keyword evidence="5" id="KW-0067">ATP-binding</keyword>
<keyword evidence="2" id="KW-0808">Transferase</keyword>
<keyword evidence="7" id="KW-1133">Transmembrane helix</keyword>
<dbReference type="InterPro" id="IPR000719">
    <property type="entry name" value="Prot_kinase_dom"/>
</dbReference>
<dbReference type="Gene3D" id="3.30.200.20">
    <property type="entry name" value="Phosphorylase Kinase, domain 1"/>
    <property type="match status" value="1"/>
</dbReference>
<dbReference type="RefSeq" id="WP_201370504.1">
    <property type="nucleotide sequence ID" value="NZ_BNJG01000001.1"/>
</dbReference>
<name>A0ABQ3ULZ2_9CHLR</name>
<evidence type="ECO:0000256" key="4">
    <source>
        <dbReference type="ARBA" id="ARBA00022777"/>
    </source>
</evidence>
<dbReference type="SUPFAM" id="SSF56112">
    <property type="entry name" value="Protein kinase-like (PK-like)"/>
    <property type="match status" value="1"/>
</dbReference>
<dbReference type="InterPro" id="IPR011009">
    <property type="entry name" value="Kinase-like_dom_sf"/>
</dbReference>
<proteinExistence type="predicted"/>
<protein>
    <recommendedName>
        <fullName evidence="1">non-specific serine/threonine protein kinase</fullName>
        <ecNumber evidence="1">2.7.11.1</ecNumber>
    </recommendedName>
</protein>
<feature type="transmembrane region" description="Helical" evidence="7">
    <location>
        <begin position="309"/>
        <end position="330"/>
    </location>
</feature>
<dbReference type="PANTHER" id="PTHR43289">
    <property type="entry name" value="MITOGEN-ACTIVATED PROTEIN KINASE KINASE KINASE 20-RELATED"/>
    <property type="match status" value="1"/>
</dbReference>
<organism evidence="9 10">
    <name type="scientific">Ktedonobacter robiniae</name>
    <dbReference type="NCBI Taxonomy" id="2778365"/>
    <lineage>
        <taxon>Bacteria</taxon>
        <taxon>Bacillati</taxon>
        <taxon>Chloroflexota</taxon>
        <taxon>Ktedonobacteria</taxon>
        <taxon>Ktedonobacterales</taxon>
        <taxon>Ktedonobacteraceae</taxon>
        <taxon>Ktedonobacter</taxon>
    </lineage>
</organism>
<evidence type="ECO:0000313" key="10">
    <source>
        <dbReference type="Proteomes" id="UP000654345"/>
    </source>
</evidence>
<dbReference type="CDD" id="cd14014">
    <property type="entry name" value="STKc_PknB_like"/>
    <property type="match status" value="1"/>
</dbReference>
<keyword evidence="7" id="KW-0472">Membrane</keyword>
<dbReference type="Gene3D" id="1.10.510.10">
    <property type="entry name" value="Transferase(Phosphotransferase) domain 1"/>
    <property type="match status" value="1"/>
</dbReference>